<dbReference type="PANTHER" id="PTHR46481">
    <property type="entry name" value="ZINC FINGER BED DOMAIN-CONTAINING PROTEIN 4"/>
    <property type="match status" value="1"/>
</dbReference>
<keyword evidence="5" id="KW-0539">Nucleus</keyword>
<feature type="compositionally biased region" description="Polar residues" evidence="6">
    <location>
        <begin position="804"/>
        <end position="825"/>
    </location>
</feature>
<comment type="caution">
    <text evidence="7">The sequence shown here is derived from an EMBL/GenBank/DDBJ whole genome shotgun (WGS) entry which is preliminary data.</text>
</comment>
<dbReference type="OrthoDB" id="3236755at2759"/>
<comment type="subcellular location">
    <subcellularLocation>
        <location evidence="1">Nucleus</location>
    </subcellularLocation>
</comment>
<evidence type="ECO:0000256" key="2">
    <source>
        <dbReference type="ARBA" id="ARBA00022723"/>
    </source>
</evidence>
<evidence type="ECO:0000256" key="4">
    <source>
        <dbReference type="ARBA" id="ARBA00022833"/>
    </source>
</evidence>
<accession>A0A9P7RKC7</accession>
<feature type="compositionally biased region" description="Polar residues" evidence="6">
    <location>
        <begin position="100"/>
        <end position="109"/>
    </location>
</feature>
<dbReference type="GeneID" id="66071989"/>
<sequence length="935" mass="105033">METLHPQLFSWSISDEWVKDVGKDGAINRELEATLGPRKDGGIFPILERGRGMENLVHILKSCLEELPDSFLINNWIKDSIASAEKSFIEHQVKLPDITQPVNDENTPSDAFRGHAPTQDTIQQKQNLKRPREKVADDSQTQKKGKSKPKKRDTKAMSEADIVDDRYRDLPEKEDTRKGGRQAMSLLAKITRISVGLGSSGKDEGKTVIHCICSRYCDQKEVSAKELRNKQRILKHAASCGWLGNINGGVWKTEAIQALAAKAYDSNDEECDSGHENTSGPAKRKHSNIHGDEYNEPPPRKQKNDAGSAEAPIDLDEPITPEDAKRKAASSGSSFKDFKTRGRQQLEASANHNLVQLVACNGLPFKFIGSEEFRKFCAGLNGHYHVPSPTTFSDSLLPNTAARVLLKMLDYLREFHHLQISFDGGKLRRKGFYTVTVTTPHRQSFTIELDDGTRLSHTAKYVMEILEKWVTAIGPYRFSGTSSDSTAVTLKARRDLCSKFPHILNMNDACHNLQNTMKDIYDVYRYWLAILAQLHDLFQNGKHKLEIRVIEQIRTIVNRRYSELIENSHAQNIYLTAFFLAPENRSSEILKRPNPLAVPTIILSIPRSTDPNSRPPITLKQSPSTVQKIGVSLLGILRKEYDDVYHPEVSLESARKEMANRNPYLAKHTPAEALAQLKSQLSAYMNGESPFVFKQSFKGTVREWWIQLARHDEADVLAAIAIKIFSALPTSMTEERAVSIVTWMNSARRNHQSVAMVSHLLRVRQWYRMDVASKTKERLSVKWRDLPASIHRPLRSRATPPIQTPNAADQPVSQTTSTESTSKGSAASDEDNDEEDVGDALSWLDDIPRVEEEWTSDWDSDSTDILSTSSFKAAEMVDITHPDLLNILSDAPVRRGGTQTAIPVIESGRTTSTMHQAITMEDAIPAENDWMSFVP</sequence>
<keyword evidence="8" id="KW-1185">Reference proteome</keyword>
<dbReference type="PANTHER" id="PTHR46481:SF10">
    <property type="entry name" value="ZINC FINGER BED DOMAIN-CONTAINING PROTEIN 39"/>
    <property type="match status" value="1"/>
</dbReference>
<name>A0A9P7RKC7_9AGAR</name>
<dbReference type="InterPro" id="IPR012337">
    <property type="entry name" value="RNaseH-like_sf"/>
</dbReference>
<dbReference type="AlphaFoldDB" id="A0A9P7RKC7"/>
<evidence type="ECO:0000256" key="6">
    <source>
        <dbReference type="SAM" id="MobiDB-lite"/>
    </source>
</evidence>
<evidence type="ECO:0000313" key="8">
    <source>
        <dbReference type="Proteomes" id="UP001049176"/>
    </source>
</evidence>
<reference evidence="7" key="1">
    <citation type="journal article" date="2021" name="Genome Biol. Evol.">
        <title>The assembled and annotated genome of the fairy-ring fungus Marasmius oreades.</title>
        <authorList>
            <person name="Hiltunen M."/>
            <person name="Ament-Velasquez S.L."/>
            <person name="Johannesson H."/>
        </authorList>
    </citation>
    <scope>NUCLEOTIDE SEQUENCE</scope>
    <source>
        <strain evidence="7">03SP1</strain>
    </source>
</reference>
<evidence type="ECO:0000256" key="5">
    <source>
        <dbReference type="ARBA" id="ARBA00023242"/>
    </source>
</evidence>
<feature type="compositionally biased region" description="Basic and acidic residues" evidence="6">
    <location>
        <begin position="154"/>
        <end position="178"/>
    </location>
</feature>
<keyword evidence="3" id="KW-0863">Zinc-finger</keyword>
<dbReference type="GO" id="GO:0008270">
    <property type="term" value="F:zinc ion binding"/>
    <property type="evidence" value="ECO:0007669"/>
    <property type="project" value="UniProtKB-KW"/>
</dbReference>
<keyword evidence="4" id="KW-0862">Zinc</keyword>
<feature type="compositionally biased region" description="Basic residues" evidence="6">
    <location>
        <begin position="143"/>
        <end position="153"/>
    </location>
</feature>
<dbReference type="GO" id="GO:0005634">
    <property type="term" value="C:nucleus"/>
    <property type="evidence" value="ECO:0007669"/>
    <property type="project" value="UniProtKB-SubCell"/>
</dbReference>
<feature type="region of interest" description="Disordered" evidence="6">
    <location>
        <begin position="99"/>
        <end position="181"/>
    </location>
</feature>
<dbReference type="SUPFAM" id="SSF53098">
    <property type="entry name" value="Ribonuclease H-like"/>
    <property type="match status" value="1"/>
</dbReference>
<feature type="compositionally biased region" description="Acidic residues" evidence="6">
    <location>
        <begin position="828"/>
        <end position="838"/>
    </location>
</feature>
<feature type="compositionally biased region" description="Basic and acidic residues" evidence="6">
    <location>
        <begin position="289"/>
        <end position="304"/>
    </location>
</feature>
<organism evidence="7 8">
    <name type="scientific">Marasmius oreades</name>
    <name type="common">fairy-ring Marasmius</name>
    <dbReference type="NCBI Taxonomy" id="181124"/>
    <lineage>
        <taxon>Eukaryota</taxon>
        <taxon>Fungi</taxon>
        <taxon>Dikarya</taxon>
        <taxon>Basidiomycota</taxon>
        <taxon>Agaricomycotina</taxon>
        <taxon>Agaricomycetes</taxon>
        <taxon>Agaricomycetidae</taxon>
        <taxon>Agaricales</taxon>
        <taxon>Marasmiineae</taxon>
        <taxon>Marasmiaceae</taxon>
        <taxon>Marasmius</taxon>
    </lineage>
</organism>
<dbReference type="InterPro" id="IPR052035">
    <property type="entry name" value="ZnF_BED_domain_contain"/>
</dbReference>
<gene>
    <name evidence="7" type="ORF">E1B28_002913</name>
</gene>
<evidence type="ECO:0000256" key="3">
    <source>
        <dbReference type="ARBA" id="ARBA00022771"/>
    </source>
</evidence>
<feature type="region of interest" description="Disordered" evidence="6">
    <location>
        <begin position="794"/>
        <end position="842"/>
    </location>
</feature>
<proteinExistence type="predicted"/>
<evidence type="ECO:0000313" key="7">
    <source>
        <dbReference type="EMBL" id="KAG7085347.1"/>
    </source>
</evidence>
<dbReference type="EMBL" id="CM032191">
    <property type="protein sequence ID" value="KAG7085347.1"/>
    <property type="molecule type" value="Genomic_DNA"/>
</dbReference>
<evidence type="ECO:0000256" key="1">
    <source>
        <dbReference type="ARBA" id="ARBA00004123"/>
    </source>
</evidence>
<evidence type="ECO:0008006" key="9">
    <source>
        <dbReference type="Google" id="ProtNLM"/>
    </source>
</evidence>
<dbReference type="KEGG" id="more:E1B28_002913"/>
<keyword evidence="2" id="KW-0479">Metal-binding</keyword>
<protein>
    <recommendedName>
        <fullName evidence="9">DUF659 domain-containing protein</fullName>
    </recommendedName>
</protein>
<dbReference type="Proteomes" id="UP001049176">
    <property type="component" value="Chromosome 11"/>
</dbReference>
<dbReference type="RefSeq" id="XP_043001818.1">
    <property type="nucleotide sequence ID" value="XM_043159864.1"/>
</dbReference>
<feature type="region of interest" description="Disordered" evidence="6">
    <location>
        <begin position="267"/>
        <end position="337"/>
    </location>
</feature>